<dbReference type="PIRSF" id="PIRSF000126">
    <property type="entry name" value="11-beta-HSD1"/>
    <property type="match status" value="1"/>
</dbReference>
<dbReference type="CDD" id="cd05233">
    <property type="entry name" value="SDR_c"/>
    <property type="match status" value="1"/>
</dbReference>
<name>A0ABY4SQ37_9CAUL</name>
<dbReference type="SUPFAM" id="SSF51735">
    <property type="entry name" value="NAD(P)-binding Rossmann-fold domains"/>
    <property type="match status" value="1"/>
</dbReference>
<reference evidence="3" key="1">
    <citation type="submission" date="2022-05" db="EMBL/GenBank/DDBJ databases">
        <title>Brevundimonas albigilva TT17 genome sequence.</title>
        <authorList>
            <person name="Lee K."/>
            <person name="Son H."/>
        </authorList>
    </citation>
    <scope>NUCLEOTIDE SEQUENCE</scope>
    <source>
        <strain evidence="3">TT17</strain>
    </source>
</reference>
<dbReference type="InterPro" id="IPR036291">
    <property type="entry name" value="NAD(P)-bd_dom_sf"/>
</dbReference>
<dbReference type="EMBL" id="CP097649">
    <property type="protein sequence ID" value="URI14800.1"/>
    <property type="molecule type" value="Genomic_DNA"/>
</dbReference>
<dbReference type="InterPro" id="IPR002347">
    <property type="entry name" value="SDR_fam"/>
</dbReference>
<keyword evidence="4" id="KW-1185">Reference proteome</keyword>
<evidence type="ECO:0000313" key="4">
    <source>
        <dbReference type="Proteomes" id="UP001055429"/>
    </source>
</evidence>
<dbReference type="PRINTS" id="PR00081">
    <property type="entry name" value="GDHRDH"/>
</dbReference>
<evidence type="ECO:0000256" key="2">
    <source>
        <dbReference type="ARBA" id="ARBA00023002"/>
    </source>
</evidence>
<organism evidence="3 4">
    <name type="scientific">Brevundimonas albigilva</name>
    <dbReference type="NCBI Taxonomy" id="1312364"/>
    <lineage>
        <taxon>Bacteria</taxon>
        <taxon>Pseudomonadati</taxon>
        <taxon>Pseudomonadota</taxon>
        <taxon>Alphaproteobacteria</taxon>
        <taxon>Caulobacterales</taxon>
        <taxon>Caulobacteraceae</taxon>
        <taxon>Brevundimonas</taxon>
    </lineage>
</organism>
<dbReference type="PANTHER" id="PTHR44196">
    <property type="entry name" value="DEHYDROGENASE/REDUCTASE SDR FAMILY MEMBER 7B"/>
    <property type="match status" value="1"/>
</dbReference>
<evidence type="ECO:0000256" key="1">
    <source>
        <dbReference type="ARBA" id="ARBA00006484"/>
    </source>
</evidence>
<dbReference type="Pfam" id="PF00106">
    <property type="entry name" value="adh_short"/>
    <property type="match status" value="1"/>
</dbReference>
<dbReference type="RefSeq" id="WP_250201697.1">
    <property type="nucleotide sequence ID" value="NZ_CP097649.1"/>
</dbReference>
<protein>
    <submittedName>
        <fullName evidence="3">SDR family oxidoreductase</fullName>
    </submittedName>
</protein>
<evidence type="ECO:0000313" key="3">
    <source>
        <dbReference type="EMBL" id="URI14800.1"/>
    </source>
</evidence>
<dbReference type="PANTHER" id="PTHR44196:SF2">
    <property type="entry name" value="SHORT-CHAIN DEHYDROGENASE-RELATED"/>
    <property type="match status" value="1"/>
</dbReference>
<gene>
    <name evidence="3" type="ORF">M8231_13425</name>
</gene>
<comment type="similarity">
    <text evidence="1">Belongs to the short-chain dehydrogenases/reductases (SDR) family.</text>
</comment>
<dbReference type="Gene3D" id="3.40.50.720">
    <property type="entry name" value="NAD(P)-binding Rossmann-like Domain"/>
    <property type="match status" value="1"/>
</dbReference>
<keyword evidence="2" id="KW-0560">Oxidoreductase</keyword>
<accession>A0ABY4SQ37</accession>
<sequence length="266" mass="28062">MSRRTILVTGASAGIGAALARVYASEGWNVVLTARREPPLRALADQIEAAHGVTAAVVTEDLADPAAPERLVATLASRGLTIDGLVNNAGFSRVTGFLQTSLADHRAMLQVMLIAPAELSRLLLPGMVERGFGRVLNVASVAGHLPATGGDTLYGPIKSFLIKASQGLHLETQGTGVHVTVINPGYTLTEFHDVNGSRAEVSKAYPAWMWMTADRVARIGFAACEANRPQVTPGPMNTVLVALARHLPEGLALKMAAGHARRLARI</sequence>
<dbReference type="Proteomes" id="UP001055429">
    <property type="component" value="Chromosome"/>
</dbReference>
<proteinExistence type="inferred from homology"/>